<comment type="similarity">
    <text evidence="10">Belongs to the insect chemoreceptor superfamily. Heteromeric odorant receptor channel (TC 1.A.69) family.</text>
</comment>
<dbReference type="GO" id="GO:0005886">
    <property type="term" value="C:plasma membrane"/>
    <property type="evidence" value="ECO:0007669"/>
    <property type="project" value="UniProtKB-SubCell"/>
</dbReference>
<dbReference type="Pfam" id="PF02949">
    <property type="entry name" value="7tm_6"/>
    <property type="match status" value="1"/>
</dbReference>
<sequence>MQILSLNFLLYTIGGVWRPIEWSSTRSKLLYNLFTFYVICSLMFLLVTELLNILFVDNIDDCIMILMILLSIVSCICKMFIVIIRRDKIINIIGTLREKPCKACTEDEMDIQLKFDRLIRSQSISYLLLALLSLLGGMIGAILETLEGTLPYKIRVPYDCSSLLSLWLTSLQENIGMIMGTFINVATETSIMGFCLQMCAQFEILKHRLQRMVNPTEEIPEHFQAHMPKKTSRLSEHICHHLVIIRNVRMVNDIFSVVIFIQFFASILILCTSLYFVYSHTIADVAPFIIYAFCMFVQIFVYCWAGNEVMLQSTGLSEGVYDMDWTLMTINERRDLLMIMKRSMKSIKLTSSFLVTLSLESYSNLLKTSYSVFSLLQQT</sequence>
<evidence type="ECO:0000256" key="9">
    <source>
        <dbReference type="ARBA" id="ARBA00023224"/>
    </source>
</evidence>
<feature type="transmembrane region" description="Helical" evidence="10">
    <location>
        <begin position="63"/>
        <end position="84"/>
    </location>
</feature>
<keyword evidence="6 10" id="KW-1133">Transmembrane helix</keyword>
<evidence type="ECO:0000256" key="3">
    <source>
        <dbReference type="ARBA" id="ARBA00022606"/>
    </source>
</evidence>
<comment type="caution">
    <text evidence="11">The sequence shown here is derived from an EMBL/GenBank/DDBJ whole genome shotgun (WGS) entry which is preliminary data.</text>
</comment>
<comment type="subcellular location">
    <subcellularLocation>
        <location evidence="1 10">Cell membrane</location>
        <topology evidence="1 10">Multi-pass membrane protein</topology>
    </subcellularLocation>
</comment>
<organism evidence="11">
    <name type="scientific">Ooceraea biroi</name>
    <name type="common">Clonal raider ant</name>
    <name type="synonym">Cerapachys biroi</name>
    <dbReference type="NCBI Taxonomy" id="2015173"/>
    <lineage>
        <taxon>Eukaryota</taxon>
        <taxon>Metazoa</taxon>
        <taxon>Ecdysozoa</taxon>
        <taxon>Arthropoda</taxon>
        <taxon>Hexapoda</taxon>
        <taxon>Insecta</taxon>
        <taxon>Pterygota</taxon>
        <taxon>Neoptera</taxon>
        <taxon>Endopterygota</taxon>
        <taxon>Hymenoptera</taxon>
        <taxon>Apocrita</taxon>
        <taxon>Aculeata</taxon>
        <taxon>Formicoidea</taxon>
        <taxon>Formicidae</taxon>
        <taxon>Dorylinae</taxon>
        <taxon>Ooceraea</taxon>
    </lineage>
</organism>
<evidence type="ECO:0000256" key="5">
    <source>
        <dbReference type="ARBA" id="ARBA00022725"/>
    </source>
</evidence>
<name>A0A3L8D945_OOCBI</name>
<evidence type="ECO:0000256" key="1">
    <source>
        <dbReference type="ARBA" id="ARBA00004651"/>
    </source>
</evidence>
<evidence type="ECO:0000256" key="2">
    <source>
        <dbReference type="ARBA" id="ARBA00022475"/>
    </source>
</evidence>
<feature type="transmembrane region" description="Helical" evidence="10">
    <location>
        <begin position="254"/>
        <end position="276"/>
    </location>
</feature>
<dbReference type="Proteomes" id="UP000279307">
    <property type="component" value="Chromosome 11"/>
</dbReference>
<dbReference type="GO" id="GO:0007165">
    <property type="term" value="P:signal transduction"/>
    <property type="evidence" value="ECO:0007669"/>
    <property type="project" value="UniProtKB-KW"/>
</dbReference>
<feature type="transmembrane region" description="Helical" evidence="10">
    <location>
        <begin position="175"/>
        <end position="202"/>
    </location>
</feature>
<keyword evidence="9 10" id="KW-0807">Transducer</keyword>
<keyword evidence="3 10" id="KW-0716">Sensory transduction</keyword>
<keyword evidence="2" id="KW-1003">Cell membrane</keyword>
<evidence type="ECO:0000256" key="4">
    <source>
        <dbReference type="ARBA" id="ARBA00022692"/>
    </source>
</evidence>
<evidence type="ECO:0000256" key="6">
    <source>
        <dbReference type="ARBA" id="ARBA00022989"/>
    </source>
</evidence>
<dbReference type="InterPro" id="IPR004117">
    <property type="entry name" value="7tm6_olfct_rcpt"/>
</dbReference>
<keyword evidence="8 10" id="KW-0675">Receptor</keyword>
<reference evidence="11" key="1">
    <citation type="journal article" date="2018" name="Genome Res.">
        <title>The genomic architecture and molecular evolution of ant odorant receptors.</title>
        <authorList>
            <person name="McKenzie S.K."/>
            <person name="Kronauer D.J.C."/>
        </authorList>
    </citation>
    <scope>NUCLEOTIDE SEQUENCE [LARGE SCALE GENOMIC DNA]</scope>
    <source>
        <strain evidence="11">Clonal line C1</strain>
    </source>
</reference>
<dbReference type="AlphaFoldDB" id="A0A3L8D945"/>
<proteinExistence type="inferred from homology"/>
<dbReference type="EMBL" id="QOIP01000011">
    <property type="protein sequence ID" value="RLU16652.1"/>
    <property type="molecule type" value="Genomic_DNA"/>
</dbReference>
<feature type="transmembrane region" description="Helical" evidence="10">
    <location>
        <begin position="29"/>
        <end position="51"/>
    </location>
</feature>
<keyword evidence="4 10" id="KW-0812">Transmembrane</keyword>
<keyword evidence="7 10" id="KW-0472">Membrane</keyword>
<dbReference type="GO" id="GO:0005549">
    <property type="term" value="F:odorant binding"/>
    <property type="evidence" value="ECO:0007669"/>
    <property type="project" value="InterPro"/>
</dbReference>
<dbReference type="PANTHER" id="PTHR21137:SF35">
    <property type="entry name" value="ODORANT RECEPTOR 19A-RELATED"/>
    <property type="match status" value="1"/>
</dbReference>
<feature type="transmembrane region" description="Helical" evidence="10">
    <location>
        <begin position="124"/>
        <end position="143"/>
    </location>
</feature>
<evidence type="ECO:0000313" key="11">
    <source>
        <dbReference type="EMBL" id="RLU16652.1"/>
    </source>
</evidence>
<evidence type="ECO:0000256" key="10">
    <source>
        <dbReference type="RuleBase" id="RU351113"/>
    </source>
</evidence>
<dbReference type="PANTHER" id="PTHR21137">
    <property type="entry name" value="ODORANT RECEPTOR"/>
    <property type="match status" value="1"/>
</dbReference>
<evidence type="ECO:0000256" key="8">
    <source>
        <dbReference type="ARBA" id="ARBA00023170"/>
    </source>
</evidence>
<comment type="caution">
    <text evidence="10">Lacks conserved residue(s) required for the propagation of feature annotation.</text>
</comment>
<evidence type="ECO:0000256" key="7">
    <source>
        <dbReference type="ARBA" id="ARBA00023136"/>
    </source>
</evidence>
<accession>A0A3L8D945</accession>
<keyword evidence="5 10" id="KW-0552">Olfaction</keyword>
<feature type="transmembrane region" description="Helical" evidence="10">
    <location>
        <begin position="288"/>
        <end position="305"/>
    </location>
</feature>
<reference evidence="11" key="2">
    <citation type="submission" date="2018-07" db="EMBL/GenBank/DDBJ databases">
        <authorList>
            <person name="Mckenzie S.K."/>
            <person name="Kronauer D.J.C."/>
        </authorList>
    </citation>
    <scope>NUCLEOTIDE SEQUENCE</scope>
    <source>
        <strain evidence="11">Clonal line C1</strain>
    </source>
</reference>
<protein>
    <recommendedName>
        <fullName evidence="10">Odorant receptor</fullName>
    </recommendedName>
</protein>
<gene>
    <name evidence="11" type="ORF">DMN91_010720</name>
</gene>
<dbReference type="GO" id="GO:0004984">
    <property type="term" value="F:olfactory receptor activity"/>
    <property type="evidence" value="ECO:0007669"/>
    <property type="project" value="InterPro"/>
</dbReference>
<dbReference type="OrthoDB" id="7550086at2759"/>